<dbReference type="OrthoDB" id="5523420at2"/>
<dbReference type="PANTHER" id="PTHR35585:SF1">
    <property type="entry name" value="HHE DOMAIN PROTEIN (AFU_ORTHOLOGUE AFUA_4G00730)"/>
    <property type="match status" value="1"/>
</dbReference>
<evidence type="ECO:0000313" key="3">
    <source>
        <dbReference type="EMBL" id="TSB04037.1"/>
    </source>
</evidence>
<dbReference type="Proteomes" id="UP000320160">
    <property type="component" value="Unassembled WGS sequence"/>
</dbReference>
<dbReference type="PANTHER" id="PTHR35585">
    <property type="entry name" value="HHE DOMAIN PROTEIN (AFU_ORTHOLOGUE AFUA_4G00730)"/>
    <property type="match status" value="1"/>
</dbReference>
<organism evidence="3 4">
    <name type="scientific">Sphingorhabdus contaminans</name>
    <dbReference type="NCBI Taxonomy" id="1343899"/>
    <lineage>
        <taxon>Bacteria</taxon>
        <taxon>Pseudomonadati</taxon>
        <taxon>Pseudomonadota</taxon>
        <taxon>Alphaproteobacteria</taxon>
        <taxon>Sphingomonadales</taxon>
        <taxon>Sphingomonadaceae</taxon>
        <taxon>Sphingorhabdus</taxon>
    </lineage>
</organism>
<evidence type="ECO:0000313" key="4">
    <source>
        <dbReference type="Proteomes" id="UP000320160"/>
    </source>
</evidence>
<feature type="domain" description="Hemerythrin-like" evidence="2">
    <location>
        <begin position="13"/>
        <end position="130"/>
    </location>
</feature>
<evidence type="ECO:0000256" key="1">
    <source>
        <dbReference type="SAM" id="MobiDB-lite"/>
    </source>
</evidence>
<protein>
    <submittedName>
        <fullName evidence="3">Hemerythrin domain-containing protein</fullName>
    </submittedName>
</protein>
<dbReference type="EMBL" id="VKKU01000001">
    <property type="protein sequence ID" value="TSB04037.1"/>
    <property type="molecule type" value="Genomic_DNA"/>
</dbReference>
<proteinExistence type="predicted"/>
<comment type="caution">
    <text evidence="3">The sequence shown here is derived from an EMBL/GenBank/DDBJ whole genome shotgun (WGS) entry which is preliminary data.</text>
</comment>
<accession>A0A553WH60</accession>
<dbReference type="Gene3D" id="1.20.120.520">
    <property type="entry name" value="nmb1532 protein domain like"/>
    <property type="match status" value="1"/>
</dbReference>
<feature type="region of interest" description="Disordered" evidence="1">
    <location>
        <begin position="146"/>
        <end position="167"/>
    </location>
</feature>
<name>A0A553WH60_9SPHN</name>
<keyword evidence="4" id="KW-1185">Reference proteome</keyword>
<dbReference type="InterPro" id="IPR012312">
    <property type="entry name" value="Hemerythrin-like"/>
</dbReference>
<dbReference type="AlphaFoldDB" id="A0A553WH60"/>
<gene>
    <name evidence="3" type="ORF">FOM92_00925</name>
</gene>
<dbReference type="Pfam" id="PF01814">
    <property type="entry name" value="Hemerythrin"/>
    <property type="match status" value="1"/>
</dbReference>
<evidence type="ECO:0000259" key="2">
    <source>
        <dbReference type="Pfam" id="PF01814"/>
    </source>
</evidence>
<sequence>MLKFQREAFVTDIFSILKSDHDLHRAMLAKIAETSGDTAERRDLFEAFRIEVTAHAAAEEQSLYATMLADPDLQDDGRHSVAEHKEIDDMLGELQETDMATGAWLTKFKEMRHRYEHHIDEEEEEMFPAAQEQFSRTKSMELGATFDRRKPAELEVAEASDNGDHKD</sequence>
<reference evidence="3 4" key="1">
    <citation type="submission" date="2019-07" db="EMBL/GenBank/DDBJ databases">
        <authorList>
            <person name="Park M."/>
        </authorList>
    </citation>
    <scope>NUCLEOTIDE SEQUENCE [LARGE SCALE GENOMIC DNA]</scope>
    <source>
        <strain evidence="3 4">KCTC32445</strain>
    </source>
</reference>